<evidence type="ECO:0000313" key="2">
    <source>
        <dbReference type="Proteomes" id="UP000294498"/>
    </source>
</evidence>
<dbReference type="RefSeq" id="WP_133994720.1">
    <property type="nucleotide sequence ID" value="NZ_SODV01000001.1"/>
</dbReference>
<gene>
    <name evidence="1" type="ORF">EDB95_3141</name>
</gene>
<protein>
    <submittedName>
        <fullName evidence="1">Uncharacterized protein</fullName>
    </submittedName>
</protein>
<comment type="caution">
    <text evidence="1">The sequence shown here is derived from an EMBL/GenBank/DDBJ whole genome shotgun (WGS) entry which is preliminary data.</text>
</comment>
<dbReference type="AlphaFoldDB" id="A0A4R8DY02"/>
<reference evidence="1 2" key="1">
    <citation type="submission" date="2019-03" db="EMBL/GenBank/DDBJ databases">
        <title>Genomic Encyclopedia of Type Strains, Phase IV (KMG-IV): sequencing the most valuable type-strain genomes for metagenomic binning, comparative biology and taxonomic classification.</title>
        <authorList>
            <person name="Goeker M."/>
        </authorList>
    </citation>
    <scope>NUCLEOTIDE SEQUENCE [LARGE SCALE GENOMIC DNA]</scope>
    <source>
        <strain evidence="1 2">DSM 100059</strain>
    </source>
</reference>
<organism evidence="1 2">
    <name type="scientific">Dinghuibacter silviterrae</name>
    <dbReference type="NCBI Taxonomy" id="1539049"/>
    <lineage>
        <taxon>Bacteria</taxon>
        <taxon>Pseudomonadati</taxon>
        <taxon>Bacteroidota</taxon>
        <taxon>Chitinophagia</taxon>
        <taxon>Chitinophagales</taxon>
        <taxon>Chitinophagaceae</taxon>
        <taxon>Dinghuibacter</taxon>
    </lineage>
</organism>
<name>A0A4R8DY02_9BACT</name>
<keyword evidence="2" id="KW-1185">Reference proteome</keyword>
<sequence>MAWNQYYVFVKNPRQTDLSEILRALDLQEYKPSAEVDLYAANKAKTLFAGFYNGSLLFAHPKLPYAFFGLDTTDTERRFTTIFPDSDIAALVINESVNGFGYALITGGRKIRVKDGADGEIYHDMGDLLPEEKEVLSEEIYTKEELEDMKSDGMSKEEIQSRVQFEASFRVPNRLTRRFLGETVLKVDGEKVKLTMYSK</sequence>
<proteinExistence type="predicted"/>
<dbReference type="Proteomes" id="UP000294498">
    <property type="component" value="Unassembled WGS sequence"/>
</dbReference>
<accession>A0A4R8DY02</accession>
<evidence type="ECO:0000313" key="1">
    <source>
        <dbReference type="EMBL" id="TDX02091.1"/>
    </source>
</evidence>
<dbReference type="EMBL" id="SODV01000001">
    <property type="protein sequence ID" value="TDX02091.1"/>
    <property type="molecule type" value="Genomic_DNA"/>
</dbReference>
<dbReference type="OrthoDB" id="667750at2"/>